<dbReference type="GO" id="GO:0005975">
    <property type="term" value="P:carbohydrate metabolic process"/>
    <property type="evidence" value="ECO:0007669"/>
    <property type="project" value="UniProtKB-ARBA"/>
</dbReference>
<accession>A0A1I0XSY1</accession>
<dbReference type="GO" id="GO:0046872">
    <property type="term" value="F:metal ion binding"/>
    <property type="evidence" value="ECO:0007669"/>
    <property type="project" value="InterPro"/>
</dbReference>
<dbReference type="InterPro" id="IPR003961">
    <property type="entry name" value="FN3_dom"/>
</dbReference>
<dbReference type="SUPFAM" id="SSF49899">
    <property type="entry name" value="Concanavalin A-like lectins/glucanases"/>
    <property type="match status" value="3"/>
</dbReference>
<evidence type="ECO:0000313" key="5">
    <source>
        <dbReference type="EMBL" id="SFB04259.1"/>
    </source>
</evidence>
<name>A0A1I0XSY1_9FLAO</name>
<dbReference type="EMBL" id="FOJT01000003">
    <property type="protein sequence ID" value="SFB04259.1"/>
    <property type="molecule type" value="Genomic_DNA"/>
</dbReference>
<evidence type="ECO:0000256" key="3">
    <source>
        <dbReference type="SAM" id="SignalP"/>
    </source>
</evidence>
<sequence>MKTRLLLFMLLAFSHANSQVTAGLIQQFKFDNSYANVAGTTSFSATSFDFDRSGHPNSAVRMTYALQSQATIPGLPYGNAARTISFWVKSIADAGLNYGPVFSYGTGTTGNAFGGGVSTDRTMMVSHNDDYTLIMGGNPNTLNVWYHFVMTYDGTTAKMYRNGQLMGSMAKSWNTINNSDIFKLGVGTGGQQWFNGLIDDLRVYDRAVTDAEALQIYNEPSTRSIGLIKSFSFNNSPADDTNTVSFTTSNASFPITYTASRNAAGQAMVTTASATRTCTIPNLPLGKTDRTISFWCNHSTFSPITSFASFGYGASSQYNTFGFYLGSSSVNFQGFSYDQPFTTGAIAPFTWYFIAVVFENDNAKIFINGQYFGPVARPLLNTTLTSFRIGAFEGAVDDLKIYDRALSHPEILGLYSKPAVTVTTYPTTHNSATINYTMSDFGLNTTSLVRYGLSSGNLSSQATGTSTTGNGTVNGSANLSGLLPNTTYYFQVEATNSSGTTTSPILSFTTQSQAPGIYSVAASSITTNSASIDYSAWDKGLATTTVVKYGLSSGNLTNQVTGFSVSGDTTISGNVSLTGLTPATTYYYQVEATNTAGVSTSTEASFNTLALPSQIANYPFNNSLNNAGGTNPFSAPNTTFVADRNSQVTSAVRIGSTTTPSTATIPNLPIGTTERTISFWHKKPTHATAIGLFAYGTGGSLQTFGIYLLANGNYVFQGSVTDVAFTGSATAANTWINTVVTYKSGVVKLYNNGVFVGSTNLNLNTGSSTFRLGGNQAIVEFDDLQFYNYELSASQVGELHNNNVLASSNFSQNNLKVAFYPNPVRDILNIETDTEIKSVEVYNLQGQKVFYSNQKQVNISDLASGIYMIRIEDTNNAVETKRIVKE</sequence>
<dbReference type="Gene3D" id="2.60.120.200">
    <property type="match status" value="3"/>
</dbReference>
<feature type="signal peptide" evidence="3">
    <location>
        <begin position="1"/>
        <end position="18"/>
    </location>
</feature>
<dbReference type="InterPro" id="IPR006558">
    <property type="entry name" value="LamG-like"/>
</dbReference>
<evidence type="ECO:0000256" key="2">
    <source>
        <dbReference type="ARBA" id="ARBA00023157"/>
    </source>
</evidence>
<dbReference type="AlphaFoldDB" id="A0A1I0XSY1"/>
<keyword evidence="6" id="KW-1185">Reference proteome</keyword>
<dbReference type="InterPro" id="IPR026444">
    <property type="entry name" value="Secre_tail"/>
</dbReference>
<feature type="domain" description="Fibronectin type-III" evidence="4">
    <location>
        <begin position="514"/>
        <end position="613"/>
    </location>
</feature>
<evidence type="ECO:0000256" key="1">
    <source>
        <dbReference type="ARBA" id="ARBA00022729"/>
    </source>
</evidence>
<dbReference type="NCBIfam" id="TIGR04183">
    <property type="entry name" value="Por_Secre_tail"/>
    <property type="match status" value="1"/>
</dbReference>
<dbReference type="RefSeq" id="WP_091475534.1">
    <property type="nucleotide sequence ID" value="NZ_FOJT01000003.1"/>
</dbReference>
<dbReference type="Pfam" id="PF16656">
    <property type="entry name" value="Pur_ac_phosph_N"/>
    <property type="match status" value="2"/>
</dbReference>
<keyword evidence="1 3" id="KW-0732">Signal</keyword>
<dbReference type="InterPro" id="IPR013320">
    <property type="entry name" value="ConA-like_dom_sf"/>
</dbReference>
<proteinExistence type="predicted"/>
<dbReference type="InterPro" id="IPR015914">
    <property type="entry name" value="PAPs_N"/>
</dbReference>
<dbReference type="Proteomes" id="UP000199604">
    <property type="component" value="Unassembled WGS sequence"/>
</dbReference>
<dbReference type="GO" id="GO:0003993">
    <property type="term" value="F:acid phosphatase activity"/>
    <property type="evidence" value="ECO:0007669"/>
    <property type="project" value="InterPro"/>
</dbReference>
<dbReference type="SMART" id="SM00060">
    <property type="entry name" value="FN3"/>
    <property type="match status" value="2"/>
</dbReference>
<dbReference type="Pfam" id="PF18962">
    <property type="entry name" value="Por_Secre_tail"/>
    <property type="match status" value="1"/>
</dbReference>
<feature type="domain" description="Fibronectin type-III" evidence="4">
    <location>
        <begin position="418"/>
        <end position="513"/>
    </location>
</feature>
<keyword evidence="2" id="KW-1015">Disulfide bond</keyword>
<dbReference type="Gene3D" id="2.60.40.380">
    <property type="entry name" value="Purple acid phosphatase-like, N-terminal"/>
    <property type="match status" value="2"/>
</dbReference>
<evidence type="ECO:0000259" key="4">
    <source>
        <dbReference type="PROSITE" id="PS50853"/>
    </source>
</evidence>
<dbReference type="PANTHER" id="PTHR42535:SF2">
    <property type="entry name" value="CHROMOSOME UNDETERMINED SCAFFOLD_146, WHOLE GENOME SHOTGUN SEQUENCE"/>
    <property type="match status" value="1"/>
</dbReference>
<dbReference type="OrthoDB" id="1281073at2"/>
<dbReference type="PROSITE" id="PS50853">
    <property type="entry name" value="FN3"/>
    <property type="match status" value="2"/>
</dbReference>
<gene>
    <name evidence="5" type="ORF">SAMN05660845_1484</name>
</gene>
<dbReference type="GO" id="GO:0004553">
    <property type="term" value="F:hydrolase activity, hydrolyzing O-glycosyl compounds"/>
    <property type="evidence" value="ECO:0007669"/>
    <property type="project" value="UniProtKB-ARBA"/>
</dbReference>
<dbReference type="CDD" id="cd00063">
    <property type="entry name" value="FN3"/>
    <property type="match status" value="2"/>
</dbReference>
<dbReference type="Pfam" id="PF13385">
    <property type="entry name" value="Laminin_G_3"/>
    <property type="match status" value="3"/>
</dbReference>
<reference evidence="6" key="1">
    <citation type="submission" date="2016-10" db="EMBL/GenBank/DDBJ databases">
        <authorList>
            <person name="Varghese N."/>
            <person name="Submissions S."/>
        </authorList>
    </citation>
    <scope>NUCLEOTIDE SEQUENCE [LARGE SCALE GENOMIC DNA]</scope>
    <source>
        <strain evidence="6">DSM 21789</strain>
    </source>
</reference>
<evidence type="ECO:0000313" key="6">
    <source>
        <dbReference type="Proteomes" id="UP000199604"/>
    </source>
</evidence>
<protein>
    <submittedName>
        <fullName evidence="5">Por secretion system C-terminal sorting domain-containing protein</fullName>
    </submittedName>
</protein>
<dbReference type="PANTHER" id="PTHR42535">
    <property type="entry name" value="OOKINETE PROTEIN, PUTATIVE-RELATED"/>
    <property type="match status" value="1"/>
</dbReference>
<dbReference type="SMART" id="SM00560">
    <property type="entry name" value="LamGL"/>
    <property type="match status" value="1"/>
</dbReference>
<dbReference type="InterPro" id="IPR036116">
    <property type="entry name" value="FN3_sf"/>
</dbReference>
<organism evidence="5 6">
    <name type="scientific">Flavobacterium swingsii</name>
    <dbReference type="NCBI Taxonomy" id="498292"/>
    <lineage>
        <taxon>Bacteria</taxon>
        <taxon>Pseudomonadati</taxon>
        <taxon>Bacteroidota</taxon>
        <taxon>Flavobacteriia</taxon>
        <taxon>Flavobacteriales</taxon>
        <taxon>Flavobacteriaceae</taxon>
        <taxon>Flavobacterium</taxon>
    </lineage>
</organism>
<dbReference type="SUPFAM" id="SSF49265">
    <property type="entry name" value="Fibronectin type III"/>
    <property type="match status" value="1"/>
</dbReference>
<dbReference type="STRING" id="498292.SAMN05660845_1484"/>
<feature type="chain" id="PRO_5011463773" evidence="3">
    <location>
        <begin position="19"/>
        <end position="886"/>
    </location>
</feature>